<evidence type="ECO:0000313" key="5">
    <source>
        <dbReference type="EMBL" id="MBO8481454.1"/>
    </source>
</evidence>
<dbReference type="GO" id="GO:0000166">
    <property type="term" value="F:nucleotide binding"/>
    <property type="evidence" value="ECO:0007669"/>
    <property type="project" value="UniProtKB-KW"/>
</dbReference>
<dbReference type="InterPro" id="IPR006179">
    <property type="entry name" value="5_nucleotidase/apyrase"/>
</dbReference>
<dbReference type="Gene3D" id="3.90.780.10">
    <property type="entry name" value="5'-Nucleotidase, C-terminal domain"/>
    <property type="match status" value="1"/>
</dbReference>
<feature type="domain" description="Calcineurin-like phosphoesterase" evidence="3">
    <location>
        <begin position="34"/>
        <end position="244"/>
    </location>
</feature>
<dbReference type="Proteomes" id="UP000823772">
    <property type="component" value="Unassembled WGS sequence"/>
</dbReference>
<dbReference type="InterPro" id="IPR004843">
    <property type="entry name" value="Calcineurin-like_PHP"/>
</dbReference>
<evidence type="ECO:0000256" key="1">
    <source>
        <dbReference type="ARBA" id="ARBA00022729"/>
    </source>
</evidence>
<dbReference type="SUPFAM" id="SSF55816">
    <property type="entry name" value="5'-nucleotidase (syn. UDP-sugar hydrolase), C-terminal domain"/>
    <property type="match status" value="1"/>
</dbReference>
<dbReference type="InterPro" id="IPR036907">
    <property type="entry name" value="5'-Nucleotdase_C_sf"/>
</dbReference>
<sequence length="585" mass="64805">MKNSFWLLSLSVLLAVSSCGRLEDGTYRVDIFSTNDVHGKYYDLAKVSSYIGSEREALGEDNVLLIDVGDILQGDNAAYYYNYVDTVSEHIYAKAARYMKYDAAVVGNHDIETGHAVYDRMVDEFPMPFLAANALDTRTGKAYFQEYAIFERGGLRIAVIGFTNPNIKQWLAPSLWSGLRFEPILPYAQKIVDRVIGREHPDIVIAAMHTGTGDGNPANGENQALACLNTLEGVDFVFCAHDHSSRIEEGYRKTEGRDSLVSILVNAGSHCREVGHAVAEVTVKDGKIVSKKLSAELVPMSGVTPDESYIEYLRPEFEAVEAFTVREVGTLEEELNTREAFKGRALYTDLLHLLQLSSTGADISFAAPLTYDGHIPAGVLRYKDLFTIYPFENQLFVVSMTGREIKDALEFSYDKWVNTVTDSQAEALVSGADLPGIHLLAISERPDKRTGAERFSFTGRTYNFDSAAGIDYTVDVTEPYGNRINIISMSDGSRFDMDSVYNVAMTSYRASGGGGILAAAGVDTDNIDDRVTGRYPEIRNILYDYLVENGCISASLSRDPRLGDWHFVPEGIEKAVNRDFDLVFE</sequence>
<accession>A0A9D9IZ60</accession>
<dbReference type="GO" id="GO:0030288">
    <property type="term" value="C:outer membrane-bounded periplasmic space"/>
    <property type="evidence" value="ECO:0007669"/>
    <property type="project" value="TreeGrafter"/>
</dbReference>
<dbReference type="Gene3D" id="3.60.21.10">
    <property type="match status" value="1"/>
</dbReference>
<dbReference type="Pfam" id="PF00149">
    <property type="entry name" value="Metallophos"/>
    <property type="match status" value="1"/>
</dbReference>
<dbReference type="PRINTS" id="PR01607">
    <property type="entry name" value="APYRASEFAMLY"/>
</dbReference>
<name>A0A9D9IZ60_9BACT</name>
<keyword evidence="1" id="KW-0732">Signal</keyword>
<proteinExistence type="inferred from homology"/>
<feature type="domain" description="5'-Nucleotidase C-terminal" evidence="4">
    <location>
        <begin position="328"/>
        <end position="516"/>
    </location>
</feature>
<evidence type="ECO:0000259" key="4">
    <source>
        <dbReference type="Pfam" id="PF02872"/>
    </source>
</evidence>
<keyword evidence="2" id="KW-0378">Hydrolase</keyword>
<evidence type="ECO:0000256" key="2">
    <source>
        <dbReference type="RuleBase" id="RU362119"/>
    </source>
</evidence>
<evidence type="ECO:0000313" key="6">
    <source>
        <dbReference type="Proteomes" id="UP000823772"/>
    </source>
</evidence>
<dbReference type="EMBL" id="JADILY010000058">
    <property type="protein sequence ID" value="MBO8481454.1"/>
    <property type="molecule type" value="Genomic_DNA"/>
</dbReference>
<comment type="caution">
    <text evidence="5">The sequence shown here is derived from an EMBL/GenBank/DDBJ whole genome shotgun (WGS) entry which is preliminary data.</text>
</comment>
<evidence type="ECO:0000259" key="3">
    <source>
        <dbReference type="Pfam" id="PF00149"/>
    </source>
</evidence>
<dbReference type="InterPro" id="IPR008334">
    <property type="entry name" value="5'-Nucleotdase_C"/>
</dbReference>
<dbReference type="SUPFAM" id="SSF56300">
    <property type="entry name" value="Metallo-dependent phosphatases"/>
    <property type="match status" value="1"/>
</dbReference>
<reference evidence="5" key="2">
    <citation type="journal article" date="2021" name="PeerJ">
        <title>Extensive microbial diversity within the chicken gut microbiome revealed by metagenomics and culture.</title>
        <authorList>
            <person name="Gilroy R."/>
            <person name="Ravi A."/>
            <person name="Getino M."/>
            <person name="Pursley I."/>
            <person name="Horton D.L."/>
            <person name="Alikhan N.F."/>
            <person name="Baker D."/>
            <person name="Gharbi K."/>
            <person name="Hall N."/>
            <person name="Watson M."/>
            <person name="Adriaenssens E.M."/>
            <person name="Foster-Nyarko E."/>
            <person name="Jarju S."/>
            <person name="Secka A."/>
            <person name="Antonio M."/>
            <person name="Oren A."/>
            <person name="Chaudhuri R.R."/>
            <person name="La Ragione R."/>
            <person name="Hildebrand F."/>
            <person name="Pallen M.J."/>
        </authorList>
    </citation>
    <scope>NUCLEOTIDE SEQUENCE</scope>
    <source>
        <strain evidence="5">B3-2255</strain>
    </source>
</reference>
<dbReference type="PROSITE" id="PS51257">
    <property type="entry name" value="PROKAR_LIPOPROTEIN"/>
    <property type="match status" value="1"/>
</dbReference>
<dbReference type="AlphaFoldDB" id="A0A9D9IZ60"/>
<dbReference type="PANTHER" id="PTHR11575:SF6">
    <property type="entry name" value="2',3'-CYCLIC-NUCLEOTIDE 2'-PHOSPHODIESTERASE_3'-NUCLEOTIDASE"/>
    <property type="match status" value="1"/>
</dbReference>
<reference evidence="5" key="1">
    <citation type="submission" date="2020-10" db="EMBL/GenBank/DDBJ databases">
        <authorList>
            <person name="Gilroy R."/>
        </authorList>
    </citation>
    <scope>NUCLEOTIDE SEQUENCE</scope>
    <source>
        <strain evidence="5">B3-2255</strain>
    </source>
</reference>
<comment type="similarity">
    <text evidence="2">Belongs to the 5'-nucleotidase family.</text>
</comment>
<dbReference type="GO" id="GO:0016787">
    <property type="term" value="F:hydrolase activity"/>
    <property type="evidence" value="ECO:0007669"/>
    <property type="project" value="UniProtKB-KW"/>
</dbReference>
<gene>
    <name evidence="5" type="ORF">IAC87_02780</name>
</gene>
<dbReference type="Pfam" id="PF02872">
    <property type="entry name" value="5_nucleotid_C"/>
    <property type="match status" value="1"/>
</dbReference>
<dbReference type="InterPro" id="IPR029052">
    <property type="entry name" value="Metallo-depent_PP-like"/>
</dbReference>
<protein>
    <submittedName>
        <fullName evidence="5">Bifunctional metallophosphatase/5'-nucleotidase</fullName>
    </submittedName>
</protein>
<organism evidence="5 6">
    <name type="scientific">Candidatus Merdivivens faecigallinarum</name>
    <dbReference type="NCBI Taxonomy" id="2840871"/>
    <lineage>
        <taxon>Bacteria</taxon>
        <taxon>Pseudomonadati</taxon>
        <taxon>Bacteroidota</taxon>
        <taxon>Bacteroidia</taxon>
        <taxon>Bacteroidales</taxon>
        <taxon>Muribaculaceae</taxon>
        <taxon>Muribaculaceae incertae sedis</taxon>
        <taxon>Candidatus Merdivivens</taxon>
    </lineage>
</organism>
<dbReference type="PANTHER" id="PTHR11575">
    <property type="entry name" value="5'-NUCLEOTIDASE-RELATED"/>
    <property type="match status" value="1"/>
</dbReference>
<dbReference type="GO" id="GO:0009166">
    <property type="term" value="P:nucleotide catabolic process"/>
    <property type="evidence" value="ECO:0007669"/>
    <property type="project" value="InterPro"/>
</dbReference>
<keyword evidence="2" id="KW-0547">Nucleotide-binding</keyword>